<comment type="caution">
    <text evidence="2">The sequence shown here is derived from an EMBL/GenBank/DDBJ whole genome shotgun (WGS) entry which is preliminary data.</text>
</comment>
<evidence type="ECO:0000313" key="3">
    <source>
        <dbReference type="Proteomes" id="UP000037755"/>
    </source>
</evidence>
<dbReference type="RefSeq" id="WP_054407825.1">
    <property type="nucleotide sequence ID" value="NZ_FOYA01000001.1"/>
</dbReference>
<dbReference type="Pfam" id="PF09411">
    <property type="entry name" value="PagL"/>
    <property type="match status" value="1"/>
</dbReference>
<name>A0A0M9VI64_9FLAO</name>
<feature type="signal peptide" evidence="1">
    <location>
        <begin position="1"/>
        <end position="17"/>
    </location>
</feature>
<dbReference type="EMBL" id="LIYD01000005">
    <property type="protein sequence ID" value="KOS06326.1"/>
    <property type="molecule type" value="Genomic_DNA"/>
</dbReference>
<dbReference type="AlphaFoldDB" id="A0A0M9VI64"/>
<keyword evidence="3" id="KW-1185">Reference proteome</keyword>
<organism evidence="2 3">
    <name type="scientific">Flavobacterium akiainvivens</name>
    <dbReference type="NCBI Taxonomy" id="1202724"/>
    <lineage>
        <taxon>Bacteria</taxon>
        <taxon>Pseudomonadati</taxon>
        <taxon>Bacteroidota</taxon>
        <taxon>Flavobacteriia</taxon>
        <taxon>Flavobacteriales</taxon>
        <taxon>Flavobacteriaceae</taxon>
        <taxon>Flavobacterium</taxon>
    </lineage>
</organism>
<dbReference type="OrthoDB" id="627554at2"/>
<reference evidence="2 3" key="1">
    <citation type="submission" date="2015-08" db="EMBL/GenBank/DDBJ databases">
        <title>Whole genome sequence of Flavobacterium akiainvivens IK-1T, from decaying Wikstroemia oahuensis, an endemic Hawaiian shrub.</title>
        <authorList>
            <person name="Wan X."/>
            <person name="Hou S."/>
            <person name="Saito J."/>
            <person name="Donachie S."/>
        </authorList>
    </citation>
    <scope>NUCLEOTIDE SEQUENCE [LARGE SCALE GENOMIC DNA]</scope>
    <source>
        <strain evidence="2 3">IK-1</strain>
    </source>
</reference>
<proteinExistence type="predicted"/>
<protein>
    <submittedName>
        <fullName evidence="2">Deacylase</fullName>
    </submittedName>
</protein>
<evidence type="ECO:0000256" key="1">
    <source>
        <dbReference type="SAM" id="SignalP"/>
    </source>
</evidence>
<accession>A0A0M9VI64</accession>
<sequence length="362" mass="41635">MRLKLLLFLIFPFIALAQEAQSGYAVEANYFYGNIIPHRKSIQHLITGHPDGVILAFNRKTFGNHSWEQAFNYPDYGASFHYQDMKEASLGEMFGLYAHYNFYFFDRALMLRLGQGVAYNTNPYDKETNFRNYAYGVHLMPSTYFMLNLNRPDIWKGFGLQAGLVFIHHSNASIKAPNTSTNTFAVNVGLTYSLGQKQEYKPYVADTVNYRQPMHYNFIFRGGLNQSDVIGTKRYPYYAMGAYADKRLSRMSGVQLGAEFFWPLYLKEYIHYKSIAYPEENVDSNTDYRKVGVFGGYELYINRMSLEGQVGYYVYAPFNSTGKLYQRVGAKYYWANGVYSTLGLKTHGAKAEVMELGMGIRL</sequence>
<dbReference type="InterPro" id="IPR018550">
    <property type="entry name" value="Lipid-A_deacylase-rel"/>
</dbReference>
<feature type="chain" id="PRO_5005839131" evidence="1">
    <location>
        <begin position="18"/>
        <end position="362"/>
    </location>
</feature>
<evidence type="ECO:0000313" key="2">
    <source>
        <dbReference type="EMBL" id="KOS06326.1"/>
    </source>
</evidence>
<dbReference type="Gene3D" id="2.40.160.20">
    <property type="match status" value="1"/>
</dbReference>
<dbReference type="Proteomes" id="UP000037755">
    <property type="component" value="Unassembled WGS sequence"/>
</dbReference>
<dbReference type="PATRIC" id="fig|1202724.3.peg.2071"/>
<dbReference type="STRING" id="1202724.AM493_09980"/>
<gene>
    <name evidence="2" type="ORF">AM493_09980</name>
</gene>
<keyword evidence="1" id="KW-0732">Signal</keyword>